<dbReference type="Proteomes" id="UP000663888">
    <property type="component" value="Unassembled WGS sequence"/>
</dbReference>
<evidence type="ECO:0000313" key="6">
    <source>
        <dbReference type="Proteomes" id="UP000663888"/>
    </source>
</evidence>
<dbReference type="EMBL" id="CAJMWX010001048">
    <property type="protein sequence ID" value="CAE6456830.1"/>
    <property type="molecule type" value="Genomic_DNA"/>
</dbReference>
<dbReference type="Gene3D" id="1.10.10.10">
    <property type="entry name" value="Winged helix-like DNA-binding domain superfamily/Winged helix DNA-binding domain"/>
    <property type="match status" value="1"/>
</dbReference>
<proteinExistence type="inferred from homology"/>
<dbReference type="Pfam" id="PF00557">
    <property type="entry name" value="Peptidase_M24"/>
    <property type="match status" value="1"/>
</dbReference>
<dbReference type="Gene3D" id="3.90.230.10">
    <property type="entry name" value="Creatinase/methionine aminopeptidase superfamily"/>
    <property type="match status" value="1"/>
</dbReference>
<comment type="similarity">
    <text evidence="1">Belongs to the peptidase M24 family.</text>
</comment>
<accession>A0A8H3BIT2</accession>
<evidence type="ECO:0000256" key="1">
    <source>
        <dbReference type="ARBA" id="ARBA00007319"/>
    </source>
</evidence>
<evidence type="ECO:0000313" key="5">
    <source>
        <dbReference type="EMBL" id="CAE6515743.1"/>
    </source>
</evidence>
<dbReference type="InterPro" id="IPR047113">
    <property type="entry name" value="PA2G4/ARX1"/>
</dbReference>
<name>A0A8H3BIT2_9AGAM</name>
<dbReference type="PANTHER" id="PTHR10804:SF11">
    <property type="entry name" value="PROLIFERATION-ASSOCIATED PROTEIN 2G4"/>
    <property type="match status" value="1"/>
</dbReference>
<dbReference type="FunFam" id="1.10.10.10:FF:000029">
    <property type="entry name" value="Proliferation-associated 2G4, a"/>
    <property type="match status" value="1"/>
</dbReference>
<dbReference type="EMBL" id="CAJMWY010004041">
    <property type="protein sequence ID" value="CAE6515743.1"/>
    <property type="molecule type" value="Genomic_DNA"/>
</dbReference>
<organism evidence="4 6">
    <name type="scientific">Rhizoctonia solani</name>
    <dbReference type="NCBI Taxonomy" id="456999"/>
    <lineage>
        <taxon>Eukaryota</taxon>
        <taxon>Fungi</taxon>
        <taxon>Dikarya</taxon>
        <taxon>Basidiomycota</taxon>
        <taxon>Agaricomycotina</taxon>
        <taxon>Agaricomycetes</taxon>
        <taxon>Cantharellales</taxon>
        <taxon>Ceratobasidiaceae</taxon>
        <taxon>Rhizoctonia</taxon>
    </lineage>
</organism>
<sequence length="417" mass="44745">MSSAANETAPTAEELKAKAEAEKARQAADELTKYKAAADIVNNAVKKLVELSVEGAKILELCEEGDKIIEAGTAAIFNSKTAKGKVSKGLAFPTSISVNNCVSHYSPVPTDPLANTALVKGDVVKIHVGAHIDGFASVSAETLIVGATEAEPATGRAADVVKAAWHCAEVAMRLVKPGEKNWTVTDAMNKVAAAWGCKPVEGKYPNVKGKISEQGMLSCQQTQNVIDGKKRIILNPTPELKSGLDTVTFAEGEVWGIDILVASTEDGKVKSQDARTTIYQRAAEVTYQLKLKAAREAFSDIQKKAGAFPFTIRILENEKRARVGVQEAVQHGLLRPYEVVYTPAGSHVAAFHFTLALLPGGPTLISAAPVWYKAEKLKTEKELEDEEFKSLVGKKLREPKKKKKKAGADGEVNENAE</sequence>
<protein>
    <recommendedName>
        <fullName evidence="3">Peptidase M24 domain-containing protein</fullName>
    </recommendedName>
</protein>
<dbReference type="AlphaFoldDB" id="A0A8H3BIT2"/>
<dbReference type="InterPro" id="IPR036390">
    <property type="entry name" value="WH_DNA-bd_sf"/>
</dbReference>
<comment type="caution">
    <text evidence="4">The sequence shown here is derived from an EMBL/GenBank/DDBJ whole genome shotgun (WGS) entry which is preliminary data.</text>
</comment>
<evidence type="ECO:0000313" key="4">
    <source>
        <dbReference type="EMBL" id="CAE6456830.1"/>
    </source>
</evidence>
<dbReference type="CDD" id="cd01089">
    <property type="entry name" value="PA2G4-like"/>
    <property type="match status" value="1"/>
</dbReference>
<dbReference type="InterPro" id="IPR036005">
    <property type="entry name" value="Creatinase/aminopeptidase-like"/>
</dbReference>
<dbReference type="SUPFAM" id="SSF55920">
    <property type="entry name" value="Creatinase/aminopeptidase"/>
    <property type="match status" value="1"/>
</dbReference>
<dbReference type="SUPFAM" id="SSF46785">
    <property type="entry name" value="Winged helix' DNA-binding domain"/>
    <property type="match status" value="1"/>
</dbReference>
<gene>
    <name evidence="5" type="ORF">RDB_LOCUS145480</name>
    <name evidence="4" type="ORF">RDB_LOCUS79153</name>
</gene>
<evidence type="ECO:0000256" key="2">
    <source>
        <dbReference type="SAM" id="MobiDB-lite"/>
    </source>
</evidence>
<dbReference type="InterPro" id="IPR036388">
    <property type="entry name" value="WH-like_DNA-bd_sf"/>
</dbReference>
<dbReference type="Proteomes" id="UP000663861">
    <property type="component" value="Unassembled WGS sequence"/>
</dbReference>
<feature type="domain" description="Peptidase M24" evidence="3">
    <location>
        <begin position="33"/>
        <end position="197"/>
    </location>
</feature>
<dbReference type="InterPro" id="IPR000994">
    <property type="entry name" value="Pept_M24"/>
</dbReference>
<reference evidence="4" key="1">
    <citation type="submission" date="2021-01" db="EMBL/GenBank/DDBJ databases">
        <authorList>
            <person name="Kaushik A."/>
        </authorList>
    </citation>
    <scope>NUCLEOTIDE SEQUENCE</scope>
    <source>
        <strain evidence="4">AG4-R118</strain>
        <strain evidence="5">AG4-RS23</strain>
    </source>
</reference>
<evidence type="ECO:0000259" key="3">
    <source>
        <dbReference type="Pfam" id="PF00557"/>
    </source>
</evidence>
<dbReference type="PANTHER" id="PTHR10804">
    <property type="entry name" value="PROTEASE FAMILY M24 METHIONYL AMINOPEPTIDASE, AMINOPEPTIDASE P"/>
    <property type="match status" value="1"/>
</dbReference>
<feature type="region of interest" description="Disordered" evidence="2">
    <location>
        <begin position="397"/>
        <end position="417"/>
    </location>
</feature>
<feature type="region of interest" description="Disordered" evidence="2">
    <location>
        <begin position="1"/>
        <end position="21"/>
    </location>
</feature>